<keyword evidence="2" id="KW-1185">Reference proteome</keyword>
<dbReference type="OrthoDB" id="10579515at2759"/>
<name>A0A2H3DUA6_ARMGA</name>
<proteinExistence type="predicted"/>
<protein>
    <submittedName>
        <fullName evidence="1">Uncharacterized protein</fullName>
    </submittedName>
</protein>
<dbReference type="AlphaFoldDB" id="A0A2H3DUA6"/>
<reference evidence="2" key="1">
    <citation type="journal article" date="2017" name="Nat. Ecol. Evol.">
        <title>Genome expansion and lineage-specific genetic innovations in the forest pathogenic fungi Armillaria.</title>
        <authorList>
            <person name="Sipos G."/>
            <person name="Prasanna A.N."/>
            <person name="Walter M.C."/>
            <person name="O'Connor E."/>
            <person name="Balint B."/>
            <person name="Krizsan K."/>
            <person name="Kiss B."/>
            <person name="Hess J."/>
            <person name="Varga T."/>
            <person name="Slot J."/>
            <person name="Riley R."/>
            <person name="Boka B."/>
            <person name="Rigling D."/>
            <person name="Barry K."/>
            <person name="Lee J."/>
            <person name="Mihaltcheva S."/>
            <person name="LaButti K."/>
            <person name="Lipzen A."/>
            <person name="Waldron R."/>
            <person name="Moloney N.M."/>
            <person name="Sperisen C."/>
            <person name="Kredics L."/>
            <person name="Vagvoelgyi C."/>
            <person name="Patrignani A."/>
            <person name="Fitzpatrick D."/>
            <person name="Nagy I."/>
            <person name="Doyle S."/>
            <person name="Anderson J.B."/>
            <person name="Grigoriev I.V."/>
            <person name="Gueldener U."/>
            <person name="Muensterkoetter M."/>
            <person name="Nagy L.G."/>
        </authorList>
    </citation>
    <scope>NUCLEOTIDE SEQUENCE [LARGE SCALE GENOMIC DNA]</scope>
    <source>
        <strain evidence="2">Ar21-2</strain>
    </source>
</reference>
<accession>A0A2H3DUA6</accession>
<evidence type="ECO:0000313" key="1">
    <source>
        <dbReference type="EMBL" id="PBK98795.1"/>
    </source>
</evidence>
<dbReference type="InParanoid" id="A0A2H3DUA6"/>
<dbReference type="EMBL" id="KZ293648">
    <property type="protein sequence ID" value="PBK98795.1"/>
    <property type="molecule type" value="Genomic_DNA"/>
</dbReference>
<organism evidence="1 2">
    <name type="scientific">Armillaria gallica</name>
    <name type="common">Bulbous honey fungus</name>
    <name type="synonym">Armillaria bulbosa</name>
    <dbReference type="NCBI Taxonomy" id="47427"/>
    <lineage>
        <taxon>Eukaryota</taxon>
        <taxon>Fungi</taxon>
        <taxon>Dikarya</taxon>
        <taxon>Basidiomycota</taxon>
        <taxon>Agaricomycotina</taxon>
        <taxon>Agaricomycetes</taxon>
        <taxon>Agaricomycetidae</taxon>
        <taxon>Agaricales</taxon>
        <taxon>Marasmiineae</taxon>
        <taxon>Physalacriaceae</taxon>
        <taxon>Armillaria</taxon>
    </lineage>
</organism>
<evidence type="ECO:0000313" key="2">
    <source>
        <dbReference type="Proteomes" id="UP000217790"/>
    </source>
</evidence>
<gene>
    <name evidence="1" type="ORF">ARMGADRAFT_589338</name>
</gene>
<dbReference type="Proteomes" id="UP000217790">
    <property type="component" value="Unassembled WGS sequence"/>
</dbReference>
<sequence length="161" mass="18371">MEGKEESWIAGSHVHSENFPLQHTYLLHKFIAISVHATLAECELAAPSIDDQLPRKTGRRYAVRRGEDPKVNVQGPEGRTYSVEPVADVYEGAGYKSRTIMRQSRRRGTGLLICLSRQNGVVFDNEEVEAARHTIDHLEVQPKIFIYYIFIIRSLGFFRGR</sequence>